<keyword evidence="5" id="KW-1185">Reference proteome</keyword>
<evidence type="ECO:0000313" key="4">
    <source>
        <dbReference type="EMBL" id="KAF6404811.1"/>
    </source>
</evidence>
<dbReference type="InterPro" id="IPR052874">
    <property type="entry name" value="Sperm-ZP_regulatory"/>
</dbReference>
<dbReference type="PANTHER" id="PTHR15049">
    <property type="entry name" value="GLYCOSYL-PHOSPHATIDYLINOSITOL-ANCHORED MOLECULE-LIKE PROTEIN-RELATED"/>
    <property type="match status" value="1"/>
</dbReference>
<feature type="region of interest" description="Disordered" evidence="2">
    <location>
        <begin position="52"/>
        <end position="75"/>
    </location>
</feature>
<evidence type="ECO:0000256" key="2">
    <source>
        <dbReference type="SAM" id="MobiDB-lite"/>
    </source>
</evidence>
<keyword evidence="1" id="KW-0732">Signal</keyword>
<dbReference type="SMART" id="SM00134">
    <property type="entry name" value="LU"/>
    <property type="match status" value="1"/>
</dbReference>
<dbReference type="Gene3D" id="2.10.60.10">
    <property type="entry name" value="CD59"/>
    <property type="match status" value="1"/>
</dbReference>
<dbReference type="EMBL" id="JACASE010000015">
    <property type="protein sequence ID" value="KAF6404811.1"/>
    <property type="molecule type" value="Genomic_DNA"/>
</dbReference>
<dbReference type="InterPro" id="IPR016054">
    <property type="entry name" value="LY6_UPA_recep-like"/>
</dbReference>
<evidence type="ECO:0000313" key="5">
    <source>
        <dbReference type="Proteomes" id="UP000593571"/>
    </source>
</evidence>
<proteinExistence type="predicted"/>
<dbReference type="CDD" id="cd23555">
    <property type="entry name" value="TFP_LU_ECD_GML"/>
    <property type="match status" value="1"/>
</dbReference>
<feature type="compositionally biased region" description="Low complexity" evidence="2">
    <location>
        <begin position="56"/>
        <end position="66"/>
    </location>
</feature>
<dbReference type="AlphaFoldDB" id="A0A7J8C1R2"/>
<dbReference type="OrthoDB" id="9837583at2759"/>
<name>A0A7J8C1R2_ROUAE</name>
<dbReference type="SUPFAM" id="SSF57302">
    <property type="entry name" value="Snake toxin-like"/>
    <property type="match status" value="1"/>
</dbReference>
<feature type="domain" description="UPAR/Ly6" evidence="3">
    <location>
        <begin position="177"/>
        <end position="269"/>
    </location>
</feature>
<accession>A0A7J8C1R2</accession>
<dbReference type="Proteomes" id="UP000593571">
    <property type="component" value="Unassembled WGS sequence"/>
</dbReference>
<dbReference type="InterPro" id="IPR018363">
    <property type="entry name" value="CD59_antigen_CS"/>
</dbReference>
<gene>
    <name evidence="4" type="ORF">HJG63_005707</name>
</gene>
<dbReference type="PANTHER" id="PTHR15049:SF2">
    <property type="entry name" value="GLYCOSYL-PHOSPHATIDYLINOSITOL-ANCHORED MOLECULE-LIKE PROTEIN"/>
    <property type="match status" value="1"/>
</dbReference>
<organism evidence="4 5">
    <name type="scientific">Rousettus aegyptiacus</name>
    <name type="common">Egyptian fruit bat</name>
    <name type="synonym">Pteropus aegyptiacus</name>
    <dbReference type="NCBI Taxonomy" id="9407"/>
    <lineage>
        <taxon>Eukaryota</taxon>
        <taxon>Metazoa</taxon>
        <taxon>Chordata</taxon>
        <taxon>Craniata</taxon>
        <taxon>Vertebrata</taxon>
        <taxon>Euteleostomi</taxon>
        <taxon>Mammalia</taxon>
        <taxon>Eutheria</taxon>
        <taxon>Laurasiatheria</taxon>
        <taxon>Chiroptera</taxon>
        <taxon>Yinpterochiroptera</taxon>
        <taxon>Pteropodoidea</taxon>
        <taxon>Pteropodidae</taxon>
        <taxon>Rousettinae</taxon>
        <taxon>Rousettus</taxon>
    </lineage>
</organism>
<evidence type="ECO:0000256" key="1">
    <source>
        <dbReference type="ARBA" id="ARBA00022729"/>
    </source>
</evidence>
<comment type="caution">
    <text evidence="4">The sequence shown here is derived from an EMBL/GenBank/DDBJ whole genome shotgun (WGS) entry which is preliminary data.</text>
</comment>
<evidence type="ECO:0000259" key="3">
    <source>
        <dbReference type="SMART" id="SM00134"/>
    </source>
</evidence>
<reference evidence="4 5" key="1">
    <citation type="journal article" date="2020" name="Nature">
        <title>Six reference-quality genomes reveal evolution of bat adaptations.</title>
        <authorList>
            <person name="Jebb D."/>
            <person name="Huang Z."/>
            <person name="Pippel M."/>
            <person name="Hughes G.M."/>
            <person name="Lavrichenko K."/>
            <person name="Devanna P."/>
            <person name="Winkler S."/>
            <person name="Jermiin L.S."/>
            <person name="Skirmuntt E.C."/>
            <person name="Katzourakis A."/>
            <person name="Burkitt-Gray L."/>
            <person name="Ray D.A."/>
            <person name="Sullivan K.A.M."/>
            <person name="Roscito J.G."/>
            <person name="Kirilenko B.M."/>
            <person name="Davalos L.M."/>
            <person name="Corthals A.P."/>
            <person name="Power M.L."/>
            <person name="Jones G."/>
            <person name="Ransome R.D."/>
            <person name="Dechmann D.K.N."/>
            <person name="Locatelli A.G."/>
            <person name="Puechmaille S.J."/>
            <person name="Fedrigo O."/>
            <person name="Jarvis E.D."/>
            <person name="Hiller M."/>
            <person name="Vernes S.C."/>
            <person name="Myers E.W."/>
            <person name="Teeling E.C."/>
        </authorList>
    </citation>
    <scope>NUCLEOTIDE SEQUENCE [LARGE SCALE GENOMIC DNA]</scope>
    <source>
        <strain evidence="4">MRouAeg1</strain>
        <tissue evidence="4">Muscle</tissue>
    </source>
</reference>
<sequence>MVSVGFRRISQDEEDSRPLKVTFLLEVSSPTALSMLPPGLLWRKRSSVILRPRPRPGGLAPRGSRSLRGSQTPLHTFRGPGLISGTCSVGQRDSKLWALATGAGGRAVRAHFPAGFPPLRSNSGVFRHTSEALSRRTRTHVMLLRDMLLLCVLLLVTGLTVAENETADQGRRWTYSLRCYDCQTINDFTCPTLRTCVYEVRRCLIVSVRLSSRELLIYKNCTSNCTFVYKALMPPEAPRAVKTNNFYWVRCCSSMTCNEGGPTLERDILPDDPIEEQIEGTVRFGESALFLIVVSVLVSTALT</sequence>
<protein>
    <submittedName>
        <fullName evidence="4">Glycosylphosphatidylinositol anchored molecule like</fullName>
    </submittedName>
</protein>
<dbReference type="PROSITE" id="PS00983">
    <property type="entry name" value="LY6_UPAR"/>
    <property type="match status" value="1"/>
</dbReference>
<dbReference type="InterPro" id="IPR045860">
    <property type="entry name" value="Snake_toxin-like_sf"/>
</dbReference>